<accession>A0A7V5PPQ7</accession>
<reference evidence="4" key="1">
    <citation type="journal article" date="2020" name="mSystems">
        <title>Genome- and Community-Level Interaction Insights into Carbon Utilization and Element Cycling Functions of Hydrothermarchaeota in Hydrothermal Sediment.</title>
        <authorList>
            <person name="Zhou Z."/>
            <person name="Liu Y."/>
            <person name="Xu W."/>
            <person name="Pan J."/>
            <person name="Luo Z.H."/>
            <person name="Li M."/>
        </authorList>
    </citation>
    <scope>NUCLEOTIDE SEQUENCE [LARGE SCALE GENOMIC DNA]</scope>
    <source>
        <strain evidence="4">HyVt-527</strain>
    </source>
</reference>
<organism evidence="4">
    <name type="scientific">Caldithrix abyssi</name>
    <dbReference type="NCBI Taxonomy" id="187145"/>
    <lineage>
        <taxon>Bacteria</taxon>
        <taxon>Pseudomonadati</taxon>
        <taxon>Calditrichota</taxon>
        <taxon>Calditrichia</taxon>
        <taxon>Calditrichales</taxon>
        <taxon>Calditrichaceae</taxon>
        <taxon>Caldithrix</taxon>
    </lineage>
</organism>
<evidence type="ECO:0000256" key="1">
    <source>
        <dbReference type="ARBA" id="ARBA00022729"/>
    </source>
</evidence>
<feature type="transmembrane region" description="Helical" evidence="2">
    <location>
        <begin position="37"/>
        <end position="54"/>
    </location>
</feature>
<feature type="domain" description="Glycosyl hydrolase-like 10" evidence="3">
    <location>
        <begin position="58"/>
        <end position="361"/>
    </location>
</feature>
<proteinExistence type="predicted"/>
<dbReference type="EMBL" id="DROD01000479">
    <property type="protein sequence ID" value="HHJ52981.1"/>
    <property type="molecule type" value="Genomic_DNA"/>
</dbReference>
<evidence type="ECO:0000313" key="4">
    <source>
        <dbReference type="EMBL" id="HHJ52981.1"/>
    </source>
</evidence>
<evidence type="ECO:0000259" key="3">
    <source>
        <dbReference type="Pfam" id="PF02638"/>
    </source>
</evidence>
<dbReference type="Pfam" id="PF02638">
    <property type="entry name" value="GHL10"/>
    <property type="match status" value="1"/>
</dbReference>
<dbReference type="InterPro" id="IPR003790">
    <property type="entry name" value="GHL10"/>
</dbReference>
<dbReference type="Gene3D" id="3.20.20.80">
    <property type="entry name" value="Glycosidases"/>
    <property type="match status" value="1"/>
</dbReference>
<dbReference type="SUPFAM" id="SSF51445">
    <property type="entry name" value="(Trans)glycosidases"/>
    <property type="match status" value="1"/>
</dbReference>
<keyword evidence="2" id="KW-0472">Membrane</keyword>
<keyword evidence="2" id="KW-0812">Transmembrane</keyword>
<sequence>MPSLFSGTAFFLPALHCFNPCYIFNFVEHRIKLMKKYHFLLGILLFFFTFKGYGRTIKGMWVVRYALKEPQQIERLIDVSQQIGCTDLFVQVWAKGLFLMRYPRLPEKQILAADPVFHNLQDLIASAHRRGIRVHAWLNVLNIWSGSNRPQIKEHIFFKERQHIFQKDGGARLPEYSSILKDGGDGYFISPASNYNLSLLKELIHYLDRRLHMDGIHLDYFRLPGGYYLFSQTSRSEYILQNYFDPLTFFSLNDSQPKQQAATGRQRMQYRQFLSRQLTLLLTQIQDYVKSVNRELVLSIAVKPDLYRARFNYLQYWDEWLDAGLCDLIIPMNYVPDDTAFRHNMNLALQQEHPEKIAIGISTYNQTERMVKEKIKLVAQTPFRGYVLFSFNDLSGKLHNEYVIRYFK</sequence>
<name>A0A7V5PPQ7_CALAY</name>
<dbReference type="InterPro" id="IPR052177">
    <property type="entry name" value="Divisome_Glycosyl_Hydrolase"/>
</dbReference>
<dbReference type="AlphaFoldDB" id="A0A7V5PPQ7"/>
<dbReference type="InterPro" id="IPR017853">
    <property type="entry name" value="GH"/>
</dbReference>
<gene>
    <name evidence="4" type="ORF">ENJ89_07280</name>
</gene>
<comment type="caution">
    <text evidence="4">The sequence shown here is derived from an EMBL/GenBank/DDBJ whole genome shotgun (WGS) entry which is preliminary data.</text>
</comment>
<protein>
    <recommendedName>
        <fullName evidence="3">Glycosyl hydrolase-like 10 domain-containing protein</fullName>
    </recommendedName>
</protein>
<dbReference type="Proteomes" id="UP000886124">
    <property type="component" value="Unassembled WGS sequence"/>
</dbReference>
<evidence type="ECO:0000256" key="2">
    <source>
        <dbReference type="SAM" id="Phobius"/>
    </source>
</evidence>
<dbReference type="PANTHER" id="PTHR43405">
    <property type="entry name" value="GLYCOSYL HYDROLASE DIGH"/>
    <property type="match status" value="1"/>
</dbReference>
<keyword evidence="1" id="KW-0732">Signal</keyword>
<dbReference type="PANTHER" id="PTHR43405:SF1">
    <property type="entry name" value="GLYCOSYL HYDROLASE DIGH"/>
    <property type="match status" value="1"/>
</dbReference>
<keyword evidence="2" id="KW-1133">Transmembrane helix</keyword>